<comment type="caution">
    <text evidence="4">The sequence shown here is derived from an EMBL/GenBank/DDBJ whole genome shotgun (WGS) entry which is preliminary data.</text>
</comment>
<keyword evidence="5" id="KW-1185">Reference proteome</keyword>
<dbReference type="PANTHER" id="PTHR10366">
    <property type="entry name" value="NAD DEPENDENT EPIMERASE/DEHYDRATASE"/>
    <property type="match status" value="1"/>
</dbReference>
<protein>
    <submittedName>
        <fullName evidence="4">NAD(P)-binding protein</fullName>
    </submittedName>
</protein>
<evidence type="ECO:0000256" key="1">
    <source>
        <dbReference type="ARBA" id="ARBA00023002"/>
    </source>
</evidence>
<evidence type="ECO:0000259" key="3">
    <source>
        <dbReference type="Pfam" id="PF01370"/>
    </source>
</evidence>
<dbReference type="AlphaFoldDB" id="A0A9P4QQC9"/>
<evidence type="ECO:0000313" key="5">
    <source>
        <dbReference type="Proteomes" id="UP000799444"/>
    </source>
</evidence>
<dbReference type="GO" id="GO:0016616">
    <property type="term" value="F:oxidoreductase activity, acting on the CH-OH group of donors, NAD or NADP as acceptor"/>
    <property type="evidence" value="ECO:0007669"/>
    <property type="project" value="TreeGrafter"/>
</dbReference>
<dbReference type="PANTHER" id="PTHR10366:SF812">
    <property type="entry name" value="VPS9 DOMAIN-CONTAINING PROTEIN"/>
    <property type="match status" value="1"/>
</dbReference>
<dbReference type="OrthoDB" id="2735536at2759"/>
<reference evidence="4" key="1">
    <citation type="journal article" date="2020" name="Stud. Mycol.">
        <title>101 Dothideomycetes genomes: a test case for predicting lifestyles and emergence of pathogens.</title>
        <authorList>
            <person name="Haridas S."/>
            <person name="Albert R."/>
            <person name="Binder M."/>
            <person name="Bloem J."/>
            <person name="Labutti K."/>
            <person name="Salamov A."/>
            <person name="Andreopoulos B."/>
            <person name="Baker S."/>
            <person name="Barry K."/>
            <person name="Bills G."/>
            <person name="Bluhm B."/>
            <person name="Cannon C."/>
            <person name="Castanera R."/>
            <person name="Culley D."/>
            <person name="Daum C."/>
            <person name="Ezra D."/>
            <person name="Gonzalez J."/>
            <person name="Henrissat B."/>
            <person name="Kuo A."/>
            <person name="Liang C."/>
            <person name="Lipzen A."/>
            <person name="Lutzoni F."/>
            <person name="Magnuson J."/>
            <person name="Mondo S."/>
            <person name="Nolan M."/>
            <person name="Ohm R."/>
            <person name="Pangilinan J."/>
            <person name="Park H.-J."/>
            <person name="Ramirez L."/>
            <person name="Alfaro M."/>
            <person name="Sun H."/>
            <person name="Tritt A."/>
            <person name="Yoshinaga Y."/>
            <person name="Zwiers L.-H."/>
            <person name="Turgeon B."/>
            <person name="Goodwin S."/>
            <person name="Spatafora J."/>
            <person name="Crous P."/>
            <person name="Grigoriev I."/>
        </authorList>
    </citation>
    <scope>NUCLEOTIDE SEQUENCE</scope>
    <source>
        <strain evidence="4">CBS 125425</strain>
    </source>
</reference>
<dbReference type="InterPro" id="IPR050425">
    <property type="entry name" value="NAD(P)_dehydrat-like"/>
</dbReference>
<gene>
    <name evidence="4" type="ORF">EJ04DRAFT_526827</name>
</gene>
<comment type="similarity">
    <text evidence="2">Belongs to the NAD(P)-dependent epimerase/dehydratase family. Dihydroflavonol-4-reductase subfamily.</text>
</comment>
<dbReference type="Proteomes" id="UP000799444">
    <property type="component" value="Unassembled WGS sequence"/>
</dbReference>
<organism evidence="4 5">
    <name type="scientific">Polyplosphaeria fusca</name>
    <dbReference type="NCBI Taxonomy" id="682080"/>
    <lineage>
        <taxon>Eukaryota</taxon>
        <taxon>Fungi</taxon>
        <taxon>Dikarya</taxon>
        <taxon>Ascomycota</taxon>
        <taxon>Pezizomycotina</taxon>
        <taxon>Dothideomycetes</taxon>
        <taxon>Pleosporomycetidae</taxon>
        <taxon>Pleosporales</taxon>
        <taxon>Tetraplosphaeriaceae</taxon>
        <taxon>Polyplosphaeria</taxon>
    </lineage>
</organism>
<feature type="domain" description="NAD-dependent epimerase/dehydratase" evidence="3">
    <location>
        <begin position="6"/>
        <end position="259"/>
    </location>
</feature>
<dbReference type="InterPro" id="IPR001509">
    <property type="entry name" value="Epimerase_deHydtase"/>
</dbReference>
<dbReference type="InterPro" id="IPR036291">
    <property type="entry name" value="NAD(P)-bd_dom_sf"/>
</dbReference>
<proteinExistence type="inferred from homology"/>
<evidence type="ECO:0000256" key="2">
    <source>
        <dbReference type="ARBA" id="ARBA00023445"/>
    </source>
</evidence>
<evidence type="ECO:0000313" key="4">
    <source>
        <dbReference type="EMBL" id="KAF2730565.1"/>
    </source>
</evidence>
<name>A0A9P4QQC9_9PLEO</name>
<accession>A0A9P4QQC9</accession>
<dbReference type="Gene3D" id="3.40.50.720">
    <property type="entry name" value="NAD(P)-binding Rossmann-like Domain"/>
    <property type="match status" value="1"/>
</dbReference>
<keyword evidence="1" id="KW-0560">Oxidoreductase</keyword>
<dbReference type="SUPFAM" id="SSF51735">
    <property type="entry name" value="NAD(P)-binding Rossmann-fold domains"/>
    <property type="match status" value="1"/>
</dbReference>
<dbReference type="Pfam" id="PF01370">
    <property type="entry name" value="Epimerase"/>
    <property type="match status" value="1"/>
</dbReference>
<dbReference type="EMBL" id="ML996214">
    <property type="protein sequence ID" value="KAF2730565.1"/>
    <property type="molecule type" value="Genomic_DNA"/>
</dbReference>
<sequence length="336" mass="37146">MAGQLIFITGATGFIGAHVVRVALEAGYRVRLSIRKVEQEAALRARYPGNDSKLETVQITDFGNPESFKSALQDVDYVFHIASPMVAPGLVDLQKDYVQPAVKATLGVLNAALSFPKIKKVAVVSSIVALQPVDFLLPTSLENDYFTKENGNVVIPVDPNANYGDDLFGQMKNYSHSKIAAHLATRDFLKEKKPHYDLITIHPGYVMGDSMTQKDAAGIEGVNGMFWMSLGMEKPMIGTVWIHVRDVADAHIKAIQNPVPTGTEIVMHVDQFWWKRAVNYIRKEYPSLDCKIDPGFGGMWDSDAKAARELLGMELRSVEQIIKDTVDQQLALQAQG</sequence>